<sequence length="76" mass="8497">LLHIIPLKFRKDLVTAGYDASVDGKKETVDSDDEVTDKSVEAQVTVFGALKRAKNDFAEELIKMEQRRQSDSQSNA</sequence>
<proteinExistence type="predicted"/>
<dbReference type="WBParaSite" id="GPUH_0000501801-mRNA-1">
    <property type="protein sequence ID" value="GPUH_0000501801-mRNA-1"/>
    <property type="gene ID" value="GPUH_0000501801"/>
</dbReference>
<reference evidence="1" key="1">
    <citation type="submission" date="2016-06" db="UniProtKB">
        <authorList>
            <consortium name="WormBaseParasite"/>
        </authorList>
    </citation>
    <scope>IDENTIFICATION</scope>
</reference>
<evidence type="ECO:0000313" key="1">
    <source>
        <dbReference type="WBParaSite" id="GPUH_0000501801-mRNA-1"/>
    </source>
</evidence>
<dbReference type="AlphaFoldDB" id="A0A183D8H0"/>
<name>A0A183D8H0_9BILA</name>
<organism evidence="1">
    <name type="scientific">Gongylonema pulchrum</name>
    <dbReference type="NCBI Taxonomy" id="637853"/>
    <lineage>
        <taxon>Eukaryota</taxon>
        <taxon>Metazoa</taxon>
        <taxon>Ecdysozoa</taxon>
        <taxon>Nematoda</taxon>
        <taxon>Chromadorea</taxon>
        <taxon>Rhabditida</taxon>
        <taxon>Spirurina</taxon>
        <taxon>Spiruromorpha</taxon>
        <taxon>Spiruroidea</taxon>
        <taxon>Gongylonematidae</taxon>
        <taxon>Gongylonema</taxon>
    </lineage>
</organism>
<protein>
    <submittedName>
        <fullName evidence="1">Retrovirus-related Pol polyprotein from transposon TNT 1-94</fullName>
    </submittedName>
</protein>
<accession>A0A183D8H0</accession>